<proteinExistence type="predicted"/>
<sequence length="94" mass="9956">MIDKGFSSRIAMTFAAAIKLTRRAKHWQDVILARGQDRGVRMSAFGGGLASAGNSGISPFDHTGLLPSDETRSAAQICISTGQFEAAKEEGLIC</sequence>
<reference evidence="1" key="1">
    <citation type="submission" date="2021-12" db="EMBL/GenBank/DDBJ databases">
        <title>Bradyrhizobium xenonodulans sp. nov.</title>
        <authorList>
            <person name="Claassens R."/>
            <person name="Venter S.N."/>
            <person name="Beukes C.W."/>
            <person name="Stepkowski T."/>
            <person name="Steenkamp E.T."/>
        </authorList>
    </citation>
    <scope>NUCLEOTIDE SEQUENCE</scope>
    <source>
        <strain evidence="1">14AB</strain>
    </source>
</reference>
<dbReference type="RefSeq" id="WP_270168234.1">
    <property type="nucleotide sequence ID" value="NZ_CP089391.1"/>
</dbReference>
<organism evidence="1 2">
    <name type="scientific">Bradyrhizobium xenonodulans</name>
    <dbReference type="NCBI Taxonomy" id="2736875"/>
    <lineage>
        <taxon>Bacteria</taxon>
        <taxon>Pseudomonadati</taxon>
        <taxon>Pseudomonadota</taxon>
        <taxon>Alphaproteobacteria</taxon>
        <taxon>Hyphomicrobiales</taxon>
        <taxon>Nitrobacteraceae</taxon>
        <taxon>Bradyrhizobium</taxon>
    </lineage>
</organism>
<evidence type="ECO:0000313" key="2">
    <source>
        <dbReference type="Proteomes" id="UP001179614"/>
    </source>
</evidence>
<gene>
    <name evidence="1" type="ORF">I3J27_10020</name>
</gene>
<evidence type="ECO:0000313" key="1">
    <source>
        <dbReference type="EMBL" id="WBL80732.1"/>
    </source>
</evidence>
<accession>A0ABY7MVV0</accession>
<dbReference type="Proteomes" id="UP001179614">
    <property type="component" value="Chromosome"/>
</dbReference>
<dbReference type="EMBL" id="CP089391">
    <property type="protein sequence ID" value="WBL80732.1"/>
    <property type="molecule type" value="Genomic_DNA"/>
</dbReference>
<name>A0ABY7MVV0_9BRAD</name>
<keyword evidence="2" id="KW-1185">Reference proteome</keyword>
<protein>
    <submittedName>
        <fullName evidence="1">Uncharacterized protein</fullName>
    </submittedName>
</protein>